<keyword evidence="1" id="KW-1133">Transmembrane helix</keyword>
<organism evidence="2">
    <name type="scientific">Brassica oleracea</name>
    <name type="common">Wild cabbage</name>
    <dbReference type="NCBI Taxonomy" id="3712"/>
    <lineage>
        <taxon>Eukaryota</taxon>
        <taxon>Viridiplantae</taxon>
        <taxon>Streptophyta</taxon>
        <taxon>Embryophyta</taxon>
        <taxon>Tracheophyta</taxon>
        <taxon>Spermatophyta</taxon>
        <taxon>Magnoliopsida</taxon>
        <taxon>eudicotyledons</taxon>
        <taxon>Gunneridae</taxon>
        <taxon>Pentapetalae</taxon>
        <taxon>rosids</taxon>
        <taxon>malvids</taxon>
        <taxon>Brassicales</taxon>
        <taxon>Brassicaceae</taxon>
        <taxon>Brassiceae</taxon>
        <taxon>Brassica</taxon>
    </lineage>
</organism>
<gene>
    <name evidence="2" type="ORF">BOLC3T18927H</name>
</gene>
<dbReference type="EMBL" id="LR031872">
    <property type="protein sequence ID" value="VDC96200.1"/>
    <property type="molecule type" value="Genomic_DNA"/>
</dbReference>
<reference evidence="2" key="1">
    <citation type="submission" date="2018-11" db="EMBL/GenBank/DDBJ databases">
        <authorList>
            <consortium name="Genoscope - CEA"/>
            <person name="William W."/>
        </authorList>
    </citation>
    <scope>NUCLEOTIDE SEQUENCE</scope>
</reference>
<protein>
    <submittedName>
        <fullName evidence="2">Uncharacterized protein</fullName>
    </submittedName>
</protein>
<keyword evidence="1" id="KW-0812">Transmembrane</keyword>
<keyword evidence="1" id="KW-0472">Membrane</keyword>
<proteinExistence type="predicted"/>
<dbReference type="AlphaFoldDB" id="A0A3P6BE86"/>
<accession>A0A3P6BE86</accession>
<evidence type="ECO:0000313" key="2">
    <source>
        <dbReference type="EMBL" id="VDC96200.1"/>
    </source>
</evidence>
<feature type="transmembrane region" description="Helical" evidence="1">
    <location>
        <begin position="20"/>
        <end position="41"/>
    </location>
</feature>
<sequence>MVSVRLKLSSLWSSISGLRMGLLVSFVSLAQLISVSTFDLVRGGCNFRFRYVVIRAAATGDR</sequence>
<name>A0A3P6BE86_BRAOL</name>
<evidence type="ECO:0000256" key="1">
    <source>
        <dbReference type="SAM" id="Phobius"/>
    </source>
</evidence>